<reference evidence="9" key="1">
    <citation type="submission" date="2019-08" db="EMBL/GenBank/DDBJ databases">
        <title>The genome of the North American firefly Photinus pyralis.</title>
        <authorList>
            <consortium name="Photinus pyralis genome working group"/>
            <person name="Fallon T.R."/>
            <person name="Sander Lower S.E."/>
            <person name="Weng J.-K."/>
        </authorList>
    </citation>
    <scope>NUCLEOTIDE SEQUENCE</scope>
    <source>
        <strain evidence="9">TRF0915ILg1</strain>
        <tissue evidence="9">Whole body</tissue>
    </source>
</reference>
<evidence type="ECO:0000256" key="1">
    <source>
        <dbReference type="ARBA" id="ARBA00011764"/>
    </source>
</evidence>
<dbReference type="InterPro" id="IPR029526">
    <property type="entry name" value="PGBD"/>
</dbReference>
<keyword evidence="4" id="KW-0804">Transcription</keyword>
<evidence type="ECO:0000313" key="10">
    <source>
        <dbReference type="Proteomes" id="UP000801492"/>
    </source>
</evidence>
<feature type="region of interest" description="Disordered" evidence="6">
    <location>
        <begin position="206"/>
        <end position="235"/>
    </location>
</feature>
<sequence length="235" mass="26888">MTTSRKRAVNFSKTENRLSIDLVLEKKHNIENKQNDAVVWSTKKETWHEIAIKFNSVCGQHNRTAEDPRKKKATIKREMYITGGGRVSCGGEMLDYEERPAILTSVGLPSIVEELPAITLLQMPSTSVLGRDRFMLIMRCLHFAQNPGENDQRPSDRLFKIRPLVDYFNNKMLETYYPDKNLSLDESMMLWRGRLMQVLDGLIPEKPKLPASPSSSKHVSTKNMPLASGRIPCRR</sequence>
<evidence type="ECO:0000259" key="8">
    <source>
        <dbReference type="Pfam" id="PF13873"/>
    </source>
</evidence>
<evidence type="ECO:0000313" key="9">
    <source>
        <dbReference type="EMBL" id="KAF2900453.1"/>
    </source>
</evidence>
<feature type="domain" description="Myb/SANT-like DNA-binding" evidence="8">
    <location>
        <begin position="7"/>
        <end position="78"/>
    </location>
</feature>
<dbReference type="PANTHER" id="PTHR46599:SF3">
    <property type="entry name" value="PIGGYBAC TRANSPOSABLE ELEMENT-DERIVED PROTEIN 4"/>
    <property type="match status" value="1"/>
</dbReference>
<comment type="caution">
    <text evidence="9">The sequence shown here is derived from an EMBL/GenBank/DDBJ whole genome shotgun (WGS) entry which is preliminary data.</text>
</comment>
<dbReference type="OrthoDB" id="6740508at2759"/>
<dbReference type="InterPro" id="IPR028002">
    <property type="entry name" value="Myb_DNA-bind_5"/>
</dbReference>
<comment type="function">
    <text evidence="5">Involved in transvection phenomena (= synapsis-dependent gene expression), where the synaptic pairing of chromosomes carrying genes with which zeste interacts influences the expression of these genes. Zeste binds to DNA and stimulates transcription from a nearby promoter.</text>
</comment>
<keyword evidence="10" id="KW-1185">Reference proteome</keyword>
<proteinExistence type="predicted"/>
<feature type="domain" description="PiggyBac transposable element-derived protein" evidence="7">
    <location>
        <begin position="125"/>
        <end position="195"/>
    </location>
</feature>
<dbReference type="EMBL" id="VTPC01002185">
    <property type="protein sequence ID" value="KAF2900453.1"/>
    <property type="molecule type" value="Genomic_DNA"/>
</dbReference>
<dbReference type="Pfam" id="PF13843">
    <property type="entry name" value="DDE_Tnp_1_7"/>
    <property type="match status" value="1"/>
</dbReference>
<dbReference type="AlphaFoldDB" id="A0A8K0DC13"/>
<dbReference type="PANTHER" id="PTHR46599">
    <property type="entry name" value="PIGGYBAC TRANSPOSABLE ELEMENT-DERIVED PROTEIN 4"/>
    <property type="match status" value="1"/>
</dbReference>
<evidence type="ECO:0000256" key="6">
    <source>
        <dbReference type="SAM" id="MobiDB-lite"/>
    </source>
</evidence>
<evidence type="ECO:0000256" key="2">
    <source>
        <dbReference type="ARBA" id="ARBA00016807"/>
    </source>
</evidence>
<protein>
    <recommendedName>
        <fullName evidence="2">Regulatory protein zeste</fullName>
    </recommendedName>
</protein>
<evidence type="ECO:0000256" key="5">
    <source>
        <dbReference type="ARBA" id="ARBA00025466"/>
    </source>
</evidence>
<organism evidence="9 10">
    <name type="scientific">Ignelater luminosus</name>
    <name type="common">Cucubano</name>
    <name type="synonym">Pyrophorus luminosus</name>
    <dbReference type="NCBI Taxonomy" id="2038154"/>
    <lineage>
        <taxon>Eukaryota</taxon>
        <taxon>Metazoa</taxon>
        <taxon>Ecdysozoa</taxon>
        <taxon>Arthropoda</taxon>
        <taxon>Hexapoda</taxon>
        <taxon>Insecta</taxon>
        <taxon>Pterygota</taxon>
        <taxon>Neoptera</taxon>
        <taxon>Endopterygota</taxon>
        <taxon>Coleoptera</taxon>
        <taxon>Polyphaga</taxon>
        <taxon>Elateriformia</taxon>
        <taxon>Elateroidea</taxon>
        <taxon>Elateridae</taxon>
        <taxon>Agrypninae</taxon>
        <taxon>Pyrophorini</taxon>
        <taxon>Ignelater</taxon>
    </lineage>
</organism>
<evidence type="ECO:0000259" key="7">
    <source>
        <dbReference type="Pfam" id="PF13843"/>
    </source>
</evidence>
<dbReference type="Pfam" id="PF13873">
    <property type="entry name" value="Myb_DNA-bind_5"/>
    <property type="match status" value="1"/>
</dbReference>
<comment type="subunit">
    <text evidence="1">Self-associates forming complexes of several hundred monomers.</text>
</comment>
<dbReference type="Proteomes" id="UP000801492">
    <property type="component" value="Unassembled WGS sequence"/>
</dbReference>
<evidence type="ECO:0000256" key="4">
    <source>
        <dbReference type="ARBA" id="ARBA00023163"/>
    </source>
</evidence>
<name>A0A8K0DC13_IGNLU</name>
<gene>
    <name evidence="9" type="ORF">ILUMI_05733</name>
</gene>
<accession>A0A8K0DC13</accession>
<evidence type="ECO:0000256" key="3">
    <source>
        <dbReference type="ARBA" id="ARBA00023015"/>
    </source>
</evidence>
<keyword evidence="3" id="KW-0805">Transcription regulation</keyword>
<feature type="non-terminal residue" evidence="9">
    <location>
        <position position="235"/>
    </location>
</feature>